<dbReference type="Proteomes" id="UP001633002">
    <property type="component" value="Unassembled WGS sequence"/>
</dbReference>
<accession>A0ABD3HGH7</accession>
<feature type="compositionally biased region" description="Low complexity" evidence="1">
    <location>
        <begin position="151"/>
        <end position="161"/>
    </location>
</feature>
<evidence type="ECO:0000256" key="1">
    <source>
        <dbReference type="SAM" id="MobiDB-lite"/>
    </source>
</evidence>
<organism evidence="2 3">
    <name type="scientific">Riccia sorocarpa</name>
    <dbReference type="NCBI Taxonomy" id="122646"/>
    <lineage>
        <taxon>Eukaryota</taxon>
        <taxon>Viridiplantae</taxon>
        <taxon>Streptophyta</taxon>
        <taxon>Embryophyta</taxon>
        <taxon>Marchantiophyta</taxon>
        <taxon>Marchantiopsida</taxon>
        <taxon>Marchantiidae</taxon>
        <taxon>Marchantiales</taxon>
        <taxon>Ricciaceae</taxon>
        <taxon>Riccia</taxon>
    </lineage>
</organism>
<keyword evidence="3" id="KW-1185">Reference proteome</keyword>
<comment type="caution">
    <text evidence="2">The sequence shown here is derived from an EMBL/GenBank/DDBJ whole genome shotgun (WGS) entry which is preliminary data.</text>
</comment>
<dbReference type="AlphaFoldDB" id="A0ABD3HGH7"/>
<name>A0ABD3HGH7_9MARC</name>
<dbReference type="Pfam" id="PF14009">
    <property type="entry name" value="PADRE"/>
    <property type="match status" value="1"/>
</dbReference>
<dbReference type="EMBL" id="JBJQOH010000004">
    <property type="protein sequence ID" value="KAL3689946.1"/>
    <property type="molecule type" value="Genomic_DNA"/>
</dbReference>
<proteinExistence type="predicted"/>
<feature type="compositionally biased region" description="Polar residues" evidence="1">
    <location>
        <begin position="95"/>
        <end position="110"/>
    </location>
</feature>
<feature type="region of interest" description="Disordered" evidence="1">
    <location>
        <begin position="92"/>
        <end position="129"/>
    </location>
</feature>
<dbReference type="InterPro" id="IPR025322">
    <property type="entry name" value="PADRE_dom"/>
</dbReference>
<protein>
    <submittedName>
        <fullName evidence="2">Uncharacterized protein</fullName>
    </submittedName>
</protein>
<feature type="region of interest" description="Disordered" evidence="1">
    <location>
        <begin position="147"/>
        <end position="178"/>
    </location>
</feature>
<dbReference type="PANTHER" id="PTHR33052">
    <property type="entry name" value="DUF4228 DOMAIN PROTEIN-RELATED"/>
    <property type="match status" value="1"/>
</dbReference>
<evidence type="ECO:0000313" key="2">
    <source>
        <dbReference type="EMBL" id="KAL3689946.1"/>
    </source>
</evidence>
<reference evidence="2 3" key="1">
    <citation type="submission" date="2024-09" db="EMBL/GenBank/DDBJ databases">
        <title>Chromosome-scale assembly of Riccia sorocarpa.</title>
        <authorList>
            <person name="Paukszto L."/>
        </authorList>
    </citation>
    <scope>NUCLEOTIDE SEQUENCE [LARGE SCALE GENOMIC DNA]</scope>
    <source>
        <strain evidence="2">LP-2024</strain>
        <tissue evidence="2">Aerial parts of the thallus</tissue>
    </source>
</reference>
<sequence>MGNVAICLVGKKAVRVVRPDGVVEELDYKMEVSELMHQYDGYMVVHCSSSGNSLGQRSKISIMSPEEKLVPGQAYVLYPIPAEFRQSFIKHLHPPTTTEPDNSTQTNASPTEDENEKSQKMKRRKKAPSMQGVILCLTRFLKGGSRVNDGSSPLLDSSSSNEESEDSSQTLGNNRERYHPFAIDPYGWRPALEDIPESPFGYHDMPQSPFSFDFANGTSKSAPQSPRPQVPLGLGLENDVHPFSVQDQTAMVARLQQTSPGENGVKANSISYRVRNCRIEENTSSGLKRTKSWELILDENLKSDSRLGAVLCKWSSK</sequence>
<evidence type="ECO:0000313" key="3">
    <source>
        <dbReference type="Proteomes" id="UP001633002"/>
    </source>
</evidence>
<gene>
    <name evidence="2" type="ORF">R1sor_016255</name>
</gene>